<dbReference type="CDD" id="cd22249">
    <property type="entry name" value="UDM1_RNF168_RNF169-like"/>
    <property type="match status" value="1"/>
</dbReference>
<sequence>MSSALKDSANNIFVTTATILDKLTYKLSGNATNTVVPHNSSSVARPLTLALKRDFERYNQVLDDHTLDLKETEFVLRYLKAKSAKEEERKKIQQEEAQMKKKIEEEAVRKKQELEQRQTEMFKQQQSKQDTGDMFGSADDLMNLDLDNFQSDFLDFGQQSTDQQPQNDDMMKDLFDLEGEGGNGGGEGAMDSLTDLNLDFLDQPAPPQPQPQPQQQQQAPPQEDDSGLMPTDQMENLFSQFDELVNSGDF</sequence>
<dbReference type="EMBL" id="JAEUBE010000084">
    <property type="protein sequence ID" value="KAH3670888.1"/>
    <property type="molecule type" value="Genomic_DNA"/>
</dbReference>
<accession>A0A9P8PEN9</accession>
<feature type="compositionally biased region" description="Polar residues" evidence="1">
    <location>
        <begin position="157"/>
        <end position="167"/>
    </location>
</feature>
<feature type="region of interest" description="Disordered" evidence="1">
    <location>
        <begin position="157"/>
        <end position="235"/>
    </location>
</feature>
<reference evidence="2" key="1">
    <citation type="journal article" date="2021" name="Open Biol.">
        <title>Shared evolutionary footprints suggest mitochondrial oxidative damage underlies multiple complex I losses in fungi.</title>
        <authorList>
            <person name="Schikora-Tamarit M.A."/>
            <person name="Marcet-Houben M."/>
            <person name="Nosek J."/>
            <person name="Gabaldon T."/>
        </authorList>
    </citation>
    <scope>NUCLEOTIDE SEQUENCE</scope>
    <source>
        <strain evidence="2">CBS6075</strain>
    </source>
</reference>
<name>A0A9P8PEN9_9ASCO</name>
<reference evidence="2" key="2">
    <citation type="submission" date="2021-01" db="EMBL/GenBank/DDBJ databases">
        <authorList>
            <person name="Schikora-Tamarit M.A."/>
        </authorList>
    </citation>
    <scope>NUCLEOTIDE SEQUENCE</scope>
    <source>
        <strain evidence="2">CBS6075</strain>
    </source>
</reference>
<evidence type="ECO:0000313" key="3">
    <source>
        <dbReference type="Proteomes" id="UP000769157"/>
    </source>
</evidence>
<keyword evidence="3" id="KW-1185">Reference proteome</keyword>
<organism evidence="2 3">
    <name type="scientific">Ogataea philodendri</name>
    <dbReference type="NCBI Taxonomy" id="1378263"/>
    <lineage>
        <taxon>Eukaryota</taxon>
        <taxon>Fungi</taxon>
        <taxon>Dikarya</taxon>
        <taxon>Ascomycota</taxon>
        <taxon>Saccharomycotina</taxon>
        <taxon>Pichiomycetes</taxon>
        <taxon>Pichiales</taxon>
        <taxon>Pichiaceae</taxon>
        <taxon>Ogataea</taxon>
    </lineage>
</organism>
<feature type="region of interest" description="Disordered" evidence="1">
    <location>
        <begin position="115"/>
        <end position="138"/>
    </location>
</feature>
<gene>
    <name evidence="2" type="ORF">OGAPHI_000599</name>
</gene>
<dbReference type="AlphaFoldDB" id="A0A9P8PEN9"/>
<dbReference type="RefSeq" id="XP_046064256.1">
    <property type="nucleotide sequence ID" value="XM_046207252.1"/>
</dbReference>
<comment type="caution">
    <text evidence="2">The sequence shown here is derived from an EMBL/GenBank/DDBJ whole genome shotgun (WGS) entry which is preliminary data.</text>
</comment>
<evidence type="ECO:0000313" key="2">
    <source>
        <dbReference type="EMBL" id="KAH3670888.1"/>
    </source>
</evidence>
<dbReference type="OrthoDB" id="3997850at2759"/>
<dbReference type="GeneID" id="70232567"/>
<evidence type="ECO:0000256" key="1">
    <source>
        <dbReference type="SAM" id="MobiDB-lite"/>
    </source>
</evidence>
<dbReference type="Proteomes" id="UP000769157">
    <property type="component" value="Unassembled WGS sequence"/>
</dbReference>
<protein>
    <submittedName>
        <fullName evidence="2">Uncharacterized protein</fullName>
    </submittedName>
</protein>
<proteinExistence type="predicted"/>